<dbReference type="EMBL" id="CP002218">
    <property type="protein sequence ID" value="ADN61358.1"/>
    <property type="molecule type" value="Genomic_DNA"/>
</dbReference>
<evidence type="ECO:0000256" key="1">
    <source>
        <dbReference type="ARBA" id="ARBA00022567"/>
    </source>
</evidence>
<evidence type="ECO:0000313" key="6">
    <source>
        <dbReference type="EMBL" id="ADN61358.1"/>
    </source>
</evidence>
<evidence type="ECO:0000256" key="2">
    <source>
        <dbReference type="ARBA" id="ARBA00023300"/>
    </source>
</evidence>
<dbReference type="eggNOG" id="COG4451">
    <property type="taxonomic scope" value="Bacteria"/>
</dbReference>
<dbReference type="AlphaFoldDB" id="E1TEV2"/>
<name>E1TEV2_BURSG</name>
<dbReference type="InterPro" id="IPR024681">
    <property type="entry name" value="RuBisCO_ssu"/>
</dbReference>
<keyword evidence="6" id="KW-0456">Lyase</keyword>
<organism evidence="6">
    <name type="scientific">Burkholderia sp. (strain CCGE1003)</name>
    <dbReference type="NCBI Taxonomy" id="640512"/>
    <lineage>
        <taxon>Bacteria</taxon>
        <taxon>Pseudomonadati</taxon>
        <taxon>Pseudomonadota</taxon>
        <taxon>Betaproteobacteria</taxon>
        <taxon>Burkholderiales</taxon>
        <taxon>Burkholderiaceae</taxon>
        <taxon>Burkholderia</taxon>
    </lineage>
</organism>
<feature type="domain" description="Ribulose bisphosphate carboxylase small subunit" evidence="5">
    <location>
        <begin position="4"/>
        <end position="103"/>
    </location>
</feature>
<dbReference type="SMART" id="SM00961">
    <property type="entry name" value="RuBisCO_small"/>
    <property type="match status" value="1"/>
</dbReference>
<comment type="function">
    <text evidence="4">RuBisCO catalyzes two reactions: the carboxylation of D-ribulose 1,5-bisphosphate, the primary event in carbon dioxide fixation, as well as the oxidative fragmentation of the pentose substrate. Both reactions occur simultaneously and in competition at the same active site. Although the small subunit is not catalytic it is essential for maximal activity.</text>
</comment>
<dbReference type="GO" id="GO:0016984">
    <property type="term" value="F:ribulose-bisphosphate carboxylase activity"/>
    <property type="evidence" value="ECO:0007669"/>
    <property type="project" value="UniProtKB-UniRule"/>
</dbReference>
<dbReference type="HOGENOM" id="CLU_098114_2_0_4"/>
<reference evidence="6" key="1">
    <citation type="submission" date="2010-09" db="EMBL/GenBank/DDBJ databases">
        <title>Complete sequence of chromosome2 of Burkholderia sp. CCGE1003.</title>
        <authorList>
            <consortium name="US DOE Joint Genome Institute"/>
            <person name="Lucas S."/>
            <person name="Copeland A."/>
            <person name="Lapidus A."/>
            <person name="Cheng J.-F."/>
            <person name="Bruce D."/>
            <person name="Goodwin L."/>
            <person name="Pitluck S."/>
            <person name="Daligault H."/>
            <person name="Davenport K."/>
            <person name="Detter J.C."/>
            <person name="Han C."/>
            <person name="Tapia R."/>
            <person name="Land M."/>
            <person name="Hauser L."/>
            <person name="Jeffries C."/>
            <person name="Kyrpides N."/>
            <person name="Ivanova N."/>
            <person name="Ovchinnikova G."/>
            <person name="Martinez-Romero E."/>
            <person name="Rogel M.A."/>
            <person name="Auchtung J."/>
            <person name="Tiedje J.M."/>
            <person name="Woyke T."/>
        </authorList>
    </citation>
    <scope>NUCLEOTIDE SEQUENCE</scope>
    <source>
        <strain evidence="6">CCGE1003</strain>
    </source>
</reference>
<dbReference type="SUPFAM" id="SSF55239">
    <property type="entry name" value="RuBisCO, small subunit"/>
    <property type="match status" value="1"/>
</dbReference>
<dbReference type="STRING" id="640512.BC1003_5440"/>
<dbReference type="Gene3D" id="3.30.190.10">
    <property type="entry name" value="Ribulose bisphosphate carboxylase, small subunit"/>
    <property type="match status" value="1"/>
</dbReference>
<protein>
    <recommendedName>
        <fullName evidence="4">Ribulose bisphosphate carboxylase small subunit</fullName>
        <shortName evidence="4">RuBisCO small subunit</shortName>
    </recommendedName>
</protein>
<accession>E1TEV2</accession>
<evidence type="ECO:0000256" key="3">
    <source>
        <dbReference type="ARBA" id="ARBA00038826"/>
    </source>
</evidence>
<proteinExistence type="inferred from homology"/>
<comment type="similarity">
    <text evidence="4">Belongs to the RuBisCO small chain family.</text>
</comment>
<dbReference type="KEGG" id="bgf:BC1003_5440"/>
<keyword evidence="2 4" id="KW-0120">Carbon dioxide fixation</keyword>
<sequence>MRITQGTFSFLPELTDEEISLQIDYALSQGWACSVEFTDDPHPRNTYWEMWGLPMFDLHDAAGVLQEVKACRAARPDHYIKVNAFDSVRGFETMRLSFIVNRPQEEPGFRLTRQDGPERVQRYGLAGYASDRPSGARYVTER</sequence>
<gene>
    <name evidence="4" type="primary">cbbS</name>
    <name evidence="6" type="ordered locus">BC1003_5440</name>
</gene>
<dbReference type="InterPro" id="IPR036385">
    <property type="entry name" value="RuBisCO_ssu_sf"/>
</dbReference>
<evidence type="ECO:0000256" key="4">
    <source>
        <dbReference type="HAMAP-Rule" id="MF_00859"/>
    </source>
</evidence>
<dbReference type="HAMAP" id="MF_00859">
    <property type="entry name" value="RuBisCO_S_bact"/>
    <property type="match status" value="1"/>
</dbReference>
<evidence type="ECO:0000259" key="5">
    <source>
        <dbReference type="SMART" id="SM00961"/>
    </source>
</evidence>
<dbReference type="CDD" id="cd03527">
    <property type="entry name" value="RuBisCO_small"/>
    <property type="match status" value="1"/>
</dbReference>
<dbReference type="Pfam" id="PF00101">
    <property type="entry name" value="RuBisCO_small"/>
    <property type="match status" value="1"/>
</dbReference>
<dbReference type="PANTHER" id="PTHR31262:SF23">
    <property type="entry name" value="RIBULOSE BISPHOSPHATE CARBOXYLASE SMALL SUBUNIT"/>
    <property type="match status" value="1"/>
</dbReference>
<comment type="miscellaneous">
    <text evidence="4">The basic functional RuBisCO is composed of a large chain homodimer in a 'head-to-tail' conformation. In form I RuBisCO this homodimer is arranged in a barrel-like tetramer with the small subunits forming a tetrameric 'cap' on each end of the 'barrel'.</text>
</comment>
<dbReference type="GO" id="GO:0019253">
    <property type="term" value="P:reductive pentose-phosphate cycle"/>
    <property type="evidence" value="ECO:0007669"/>
    <property type="project" value="UniProtKB-UniRule"/>
</dbReference>
<dbReference type="InterPro" id="IPR000894">
    <property type="entry name" value="RuBisCO_ssu_dom"/>
</dbReference>
<dbReference type="PANTHER" id="PTHR31262">
    <property type="entry name" value="RIBULOSE BISPHOSPHATE CARBOXYLASE SMALL CHAIN 1, CHLOROPLASTIC"/>
    <property type="match status" value="1"/>
</dbReference>
<dbReference type="OrthoDB" id="9788955at2"/>
<comment type="subunit">
    <text evidence="3 4">Heterohexadecamer of 8 large and 8 small subunits.</text>
</comment>
<keyword evidence="1 4" id="KW-0113">Calvin cycle</keyword>